<dbReference type="FunFam" id="1.10.240.10:FF:000002">
    <property type="entry name" value="Tryptophan--tRNA ligase"/>
    <property type="match status" value="1"/>
</dbReference>
<evidence type="ECO:0000256" key="11">
    <source>
        <dbReference type="RuleBase" id="RU363036"/>
    </source>
</evidence>
<keyword evidence="7 11" id="KW-0648">Protein biosynthesis</keyword>
<dbReference type="SUPFAM" id="SSF52374">
    <property type="entry name" value="Nucleotidylyl transferase"/>
    <property type="match status" value="1"/>
</dbReference>
<dbReference type="Pfam" id="PF00579">
    <property type="entry name" value="tRNA-synt_1b"/>
    <property type="match status" value="1"/>
</dbReference>
<evidence type="ECO:0000256" key="5">
    <source>
        <dbReference type="ARBA" id="ARBA00022741"/>
    </source>
</evidence>
<dbReference type="Gene3D" id="3.40.50.620">
    <property type="entry name" value="HUPs"/>
    <property type="match status" value="1"/>
</dbReference>
<dbReference type="Gene3D" id="1.10.240.10">
    <property type="entry name" value="Tyrosyl-Transfer RNA Synthetase"/>
    <property type="match status" value="1"/>
</dbReference>
<reference evidence="12 13" key="1">
    <citation type="submission" date="2016-10" db="EMBL/GenBank/DDBJ databases">
        <authorList>
            <person name="de Groot N.N."/>
        </authorList>
    </citation>
    <scope>NUCLEOTIDE SEQUENCE [LARGE SCALE GENOMIC DNA]</scope>
    <source>
        <strain evidence="12 13">CBS 141442</strain>
    </source>
</reference>
<sequence length="370" mass="41223">MVKTGCARRFVRAASTVATVETIPKFPRGSRIFSLIQPTGKIHVGNYLGAVRNWKQIIDESPEGVDCIFGTADLHSLTQAPAAGDLLENRYGAMASLLSSGIDPDKCILFHQSSVPEHSELYWILTCITSMGALNRMTQWKLKASIDETLNIYSEQVMGKTKAGILLYPVLQAADVLLYNSTHVPVGDDQSQHLELCRGIASSFNHTYGEFFTLPTTILTPTKKILSLRNPEKKMSKSDKDQSSSVYMTDDADTIARKFRKAVTDSIQGEVTFDPVKRPGVSNLVNIIAGIQNNTIDETVKNISWMTSHKQLKDYVTEMVVEEFKDKKRLYDSLMEDRANLDAICRRGADRAREIASRNLEQVKKQVGLS</sequence>
<comment type="subcellular location">
    <subcellularLocation>
        <location evidence="1">Mitochondrion matrix</location>
    </subcellularLocation>
</comment>
<dbReference type="EC" id="6.1.1.2" evidence="3"/>
<keyword evidence="8 11" id="KW-0030">Aminoacyl-tRNA synthetase</keyword>
<comment type="similarity">
    <text evidence="2 11">Belongs to the class-I aminoacyl-tRNA synthetase family.</text>
</comment>
<dbReference type="GO" id="GO:0070183">
    <property type="term" value="P:mitochondrial tryptophanyl-tRNA aminoacylation"/>
    <property type="evidence" value="ECO:0007669"/>
    <property type="project" value="TreeGrafter"/>
</dbReference>
<evidence type="ECO:0000256" key="1">
    <source>
        <dbReference type="ARBA" id="ARBA00004305"/>
    </source>
</evidence>
<dbReference type="STRING" id="45354.A0A1L0BGI7"/>
<evidence type="ECO:0000256" key="8">
    <source>
        <dbReference type="ARBA" id="ARBA00023146"/>
    </source>
</evidence>
<dbReference type="NCBIfam" id="TIGR00233">
    <property type="entry name" value="trpS"/>
    <property type="match status" value="1"/>
</dbReference>
<accession>A0A1L0BGI7</accession>
<keyword evidence="5 11" id="KW-0547">Nucleotide-binding</keyword>
<dbReference type="InterPro" id="IPR001412">
    <property type="entry name" value="aa-tRNA-synth_I_CS"/>
</dbReference>
<dbReference type="InterPro" id="IPR050203">
    <property type="entry name" value="Trp-tRNA_synthetase"/>
</dbReference>
<evidence type="ECO:0000256" key="6">
    <source>
        <dbReference type="ARBA" id="ARBA00022840"/>
    </source>
</evidence>
<dbReference type="PANTHER" id="PTHR43766:SF1">
    <property type="entry name" value="TRYPTOPHAN--TRNA LIGASE, MITOCHONDRIAL"/>
    <property type="match status" value="1"/>
</dbReference>
<gene>
    <name evidence="12" type="ORF">SAMEA4029010_CIC11G00000001662</name>
</gene>
<dbReference type="EMBL" id="LT635757">
    <property type="protein sequence ID" value="SGZ50711.1"/>
    <property type="molecule type" value="Genomic_DNA"/>
</dbReference>
<protein>
    <recommendedName>
        <fullName evidence="10">Tryptophan--tRNA ligase, mitochondrial</fullName>
        <ecNumber evidence="3">6.1.1.2</ecNumber>
    </recommendedName>
    <alternativeName>
        <fullName evidence="9">Tryptophanyl-tRNA synthetase</fullName>
    </alternativeName>
</protein>
<dbReference type="CDD" id="cd00806">
    <property type="entry name" value="TrpRS_core"/>
    <property type="match status" value="1"/>
</dbReference>
<evidence type="ECO:0000256" key="9">
    <source>
        <dbReference type="ARBA" id="ARBA00030268"/>
    </source>
</evidence>
<evidence type="ECO:0000313" key="12">
    <source>
        <dbReference type="EMBL" id="SGZ50711.1"/>
    </source>
</evidence>
<dbReference type="InterPro" id="IPR002305">
    <property type="entry name" value="aa-tRNA-synth_Ic"/>
</dbReference>
<evidence type="ECO:0000256" key="10">
    <source>
        <dbReference type="ARBA" id="ARBA00069760"/>
    </source>
</evidence>
<dbReference type="FunFam" id="3.40.50.620:FF:000082">
    <property type="entry name" value="MSW1p Mitochondrial tryptophanyl-tRNA synthetase"/>
    <property type="match status" value="1"/>
</dbReference>
<evidence type="ECO:0000256" key="3">
    <source>
        <dbReference type="ARBA" id="ARBA00013161"/>
    </source>
</evidence>
<proteinExistence type="inferred from homology"/>
<dbReference type="Proteomes" id="UP000182334">
    <property type="component" value="Chromosome II"/>
</dbReference>
<dbReference type="InterPro" id="IPR014729">
    <property type="entry name" value="Rossmann-like_a/b/a_fold"/>
</dbReference>
<evidence type="ECO:0000256" key="2">
    <source>
        <dbReference type="ARBA" id="ARBA00005594"/>
    </source>
</evidence>
<dbReference type="GO" id="GO:0004830">
    <property type="term" value="F:tryptophan-tRNA ligase activity"/>
    <property type="evidence" value="ECO:0007669"/>
    <property type="project" value="UniProtKB-EC"/>
</dbReference>
<keyword evidence="6 11" id="KW-0067">ATP-binding</keyword>
<dbReference type="GO" id="GO:0005524">
    <property type="term" value="F:ATP binding"/>
    <property type="evidence" value="ECO:0007669"/>
    <property type="project" value="UniProtKB-KW"/>
</dbReference>
<dbReference type="OrthoDB" id="15808at2759"/>
<organism evidence="12 13">
    <name type="scientific">Sungouiella intermedia</name>
    <dbReference type="NCBI Taxonomy" id="45354"/>
    <lineage>
        <taxon>Eukaryota</taxon>
        <taxon>Fungi</taxon>
        <taxon>Dikarya</taxon>
        <taxon>Ascomycota</taxon>
        <taxon>Saccharomycotina</taxon>
        <taxon>Pichiomycetes</taxon>
        <taxon>Metschnikowiaceae</taxon>
        <taxon>Sungouiella</taxon>
    </lineage>
</organism>
<dbReference type="PANTHER" id="PTHR43766">
    <property type="entry name" value="TRYPTOPHAN--TRNA LIGASE, MITOCHONDRIAL"/>
    <property type="match status" value="1"/>
</dbReference>
<name>A0A1L0BGI7_9ASCO</name>
<dbReference type="InterPro" id="IPR002306">
    <property type="entry name" value="Trp-tRNA-ligase"/>
</dbReference>
<dbReference type="PROSITE" id="PS00178">
    <property type="entry name" value="AA_TRNA_LIGASE_I"/>
    <property type="match status" value="1"/>
</dbReference>
<keyword evidence="13" id="KW-1185">Reference proteome</keyword>
<evidence type="ECO:0000313" key="13">
    <source>
        <dbReference type="Proteomes" id="UP000182334"/>
    </source>
</evidence>
<keyword evidence="4 11" id="KW-0436">Ligase</keyword>
<dbReference type="PRINTS" id="PR01039">
    <property type="entry name" value="TRNASYNTHTRP"/>
</dbReference>
<evidence type="ECO:0000256" key="4">
    <source>
        <dbReference type="ARBA" id="ARBA00022598"/>
    </source>
</evidence>
<dbReference type="AlphaFoldDB" id="A0A1L0BGI7"/>
<dbReference type="GO" id="GO:0005759">
    <property type="term" value="C:mitochondrial matrix"/>
    <property type="evidence" value="ECO:0007669"/>
    <property type="project" value="UniProtKB-SubCell"/>
</dbReference>
<evidence type="ECO:0000256" key="7">
    <source>
        <dbReference type="ARBA" id="ARBA00022917"/>
    </source>
</evidence>